<dbReference type="Proteomes" id="UP000541058">
    <property type="component" value="Unassembled WGS sequence"/>
</dbReference>
<dbReference type="EMBL" id="JAAYSM010000277">
    <property type="protein sequence ID" value="NLJ18837.1"/>
    <property type="molecule type" value="Genomic_DNA"/>
</dbReference>
<gene>
    <name evidence="1" type="ORF">GX355_08240</name>
</gene>
<reference evidence="1 2" key="1">
    <citation type="journal article" date="2020" name="Biotechnol. Biofuels">
        <title>New insights from the biogas microbiome by comprehensive genome-resolved metagenomics of nearly 1600 species originating from multiple anaerobic digesters.</title>
        <authorList>
            <person name="Campanaro S."/>
            <person name="Treu L."/>
            <person name="Rodriguez-R L.M."/>
            <person name="Kovalovszki A."/>
            <person name="Ziels R.M."/>
            <person name="Maus I."/>
            <person name="Zhu X."/>
            <person name="Kougias P.G."/>
            <person name="Basile A."/>
            <person name="Luo G."/>
            <person name="Schluter A."/>
            <person name="Konstantinidis K.T."/>
            <person name="Angelidaki I."/>
        </authorList>
    </citation>
    <scope>NUCLEOTIDE SEQUENCE [LARGE SCALE GENOMIC DNA]</scope>
    <source>
        <strain evidence="1">AS23ysBPME_34</strain>
    </source>
</reference>
<protein>
    <submittedName>
        <fullName evidence="1">3-hydroxyacyl-[acyl-carrier-protein] dehydratase FabZ</fullName>
    </submittedName>
</protein>
<feature type="non-terminal residue" evidence="1">
    <location>
        <position position="1"/>
    </location>
</feature>
<organism evidence="1 2">
    <name type="scientific">Globicatella sulfidifaciens</name>
    <dbReference type="NCBI Taxonomy" id="136093"/>
    <lineage>
        <taxon>Bacteria</taxon>
        <taxon>Bacillati</taxon>
        <taxon>Bacillota</taxon>
        <taxon>Bacilli</taxon>
        <taxon>Lactobacillales</taxon>
        <taxon>Aerococcaceae</taxon>
        <taxon>Globicatella</taxon>
    </lineage>
</organism>
<evidence type="ECO:0000313" key="1">
    <source>
        <dbReference type="EMBL" id="NLJ18837.1"/>
    </source>
</evidence>
<dbReference type="InterPro" id="IPR029069">
    <property type="entry name" value="HotDog_dom_sf"/>
</dbReference>
<sequence length="43" mass="4555">RPGDTLTLEVEITRLKGPIGKGKAIATVDGKIACEAEIMFAIQ</sequence>
<name>A0A7X8H0Q2_9LACT</name>
<dbReference type="AlphaFoldDB" id="A0A7X8H0Q2"/>
<comment type="caution">
    <text evidence="1">The sequence shown here is derived from an EMBL/GenBank/DDBJ whole genome shotgun (WGS) entry which is preliminary data.</text>
</comment>
<dbReference type="Gene3D" id="3.10.129.10">
    <property type="entry name" value="Hotdog Thioesterase"/>
    <property type="match status" value="1"/>
</dbReference>
<evidence type="ECO:0000313" key="2">
    <source>
        <dbReference type="Proteomes" id="UP000541058"/>
    </source>
</evidence>
<dbReference type="SUPFAM" id="SSF54637">
    <property type="entry name" value="Thioesterase/thiol ester dehydrase-isomerase"/>
    <property type="match status" value="1"/>
</dbReference>
<accession>A0A7X8H0Q2</accession>
<proteinExistence type="predicted"/>